<protein>
    <recommendedName>
        <fullName evidence="4">J domain-containing protein</fullName>
    </recommendedName>
</protein>
<feature type="transmembrane region" description="Helical" evidence="1">
    <location>
        <begin position="218"/>
        <end position="238"/>
    </location>
</feature>
<reference evidence="2 3" key="1">
    <citation type="journal article" date="2018" name="Sci. Data">
        <title>The draft genome sequence of cork oak.</title>
        <authorList>
            <person name="Ramos A.M."/>
            <person name="Usie A."/>
            <person name="Barbosa P."/>
            <person name="Barros P.M."/>
            <person name="Capote T."/>
            <person name="Chaves I."/>
            <person name="Simoes F."/>
            <person name="Abreu I."/>
            <person name="Carrasquinho I."/>
            <person name="Faro C."/>
            <person name="Guimaraes J.B."/>
            <person name="Mendonca D."/>
            <person name="Nobrega F."/>
            <person name="Rodrigues L."/>
            <person name="Saibo N.J.M."/>
            <person name="Varela M.C."/>
            <person name="Egas C."/>
            <person name="Matos J."/>
            <person name="Miguel C.M."/>
            <person name="Oliveira M.M."/>
            <person name="Ricardo C.P."/>
            <person name="Goncalves S."/>
        </authorList>
    </citation>
    <scope>NUCLEOTIDE SEQUENCE [LARGE SCALE GENOMIC DNA]</scope>
    <source>
        <strain evidence="3">cv. HL8</strain>
    </source>
</reference>
<accession>A0AAW0J454</accession>
<keyword evidence="1" id="KW-0812">Transmembrane</keyword>
<feature type="transmembrane region" description="Helical" evidence="1">
    <location>
        <begin position="191"/>
        <end position="211"/>
    </location>
</feature>
<proteinExistence type="predicted"/>
<keyword evidence="1" id="KW-1133">Transmembrane helix</keyword>
<gene>
    <name evidence="2" type="ORF">CFP56_037662</name>
</gene>
<sequence>MGQVKAAYKRKVWESHPDLFPAQQKPQAESKFKLLEKPVLDWDCRFLSAIEPFQDFRSILLPAVCFSEIRNNVKGRCPGTNAAEPKRSRLDSVFLKSLKNQTSPLFRQVRTKMICEKKTCKEVLSSIDVTDIIEDAANLFKLLDKVVEEMESDNGKSIAASMQIPVFVSSKADFGMDLAISTRTELDPVDMLVVVSISTSESVIIIAQLLVFGSTREIALLLNEIMCFVSMAVALFSINSGTRRQGSSSVTNTRVVRTGVPRAQGGRGNATLIRVPFLFIILGTVALGGLNATRAYKKEKAAYPSHNPFLP</sequence>
<comment type="caution">
    <text evidence="2">The sequence shown here is derived from an EMBL/GenBank/DDBJ whole genome shotgun (WGS) entry which is preliminary data.</text>
</comment>
<organism evidence="2 3">
    <name type="scientific">Quercus suber</name>
    <name type="common">Cork oak</name>
    <dbReference type="NCBI Taxonomy" id="58331"/>
    <lineage>
        <taxon>Eukaryota</taxon>
        <taxon>Viridiplantae</taxon>
        <taxon>Streptophyta</taxon>
        <taxon>Embryophyta</taxon>
        <taxon>Tracheophyta</taxon>
        <taxon>Spermatophyta</taxon>
        <taxon>Magnoliopsida</taxon>
        <taxon>eudicotyledons</taxon>
        <taxon>Gunneridae</taxon>
        <taxon>Pentapetalae</taxon>
        <taxon>rosids</taxon>
        <taxon>fabids</taxon>
        <taxon>Fagales</taxon>
        <taxon>Fagaceae</taxon>
        <taxon>Quercus</taxon>
    </lineage>
</organism>
<feature type="transmembrane region" description="Helical" evidence="1">
    <location>
        <begin position="271"/>
        <end position="290"/>
    </location>
</feature>
<evidence type="ECO:0008006" key="4">
    <source>
        <dbReference type="Google" id="ProtNLM"/>
    </source>
</evidence>
<dbReference type="Proteomes" id="UP000237347">
    <property type="component" value="Unassembled WGS sequence"/>
</dbReference>
<keyword evidence="3" id="KW-1185">Reference proteome</keyword>
<evidence type="ECO:0000313" key="3">
    <source>
        <dbReference type="Proteomes" id="UP000237347"/>
    </source>
</evidence>
<dbReference type="EMBL" id="PKMF04000701">
    <property type="protein sequence ID" value="KAK7821487.1"/>
    <property type="molecule type" value="Genomic_DNA"/>
</dbReference>
<evidence type="ECO:0000313" key="2">
    <source>
        <dbReference type="EMBL" id="KAK7821487.1"/>
    </source>
</evidence>
<keyword evidence="1" id="KW-0472">Membrane</keyword>
<name>A0AAW0J454_QUESU</name>
<evidence type="ECO:0000256" key="1">
    <source>
        <dbReference type="SAM" id="Phobius"/>
    </source>
</evidence>
<dbReference type="AlphaFoldDB" id="A0AAW0J454"/>